<evidence type="ECO:0000256" key="1">
    <source>
        <dbReference type="SAM" id="Coils"/>
    </source>
</evidence>
<dbReference type="EMBL" id="JAINUG010000637">
    <property type="protein sequence ID" value="KAJ8362563.1"/>
    <property type="molecule type" value="Genomic_DNA"/>
</dbReference>
<dbReference type="Proteomes" id="UP001221898">
    <property type="component" value="Unassembled WGS sequence"/>
</dbReference>
<keyword evidence="3" id="KW-1185">Reference proteome</keyword>
<comment type="caution">
    <text evidence="2">The sequence shown here is derived from an EMBL/GenBank/DDBJ whole genome shotgun (WGS) entry which is preliminary data.</text>
</comment>
<organism evidence="2 3">
    <name type="scientific">Aldrovandia affinis</name>
    <dbReference type="NCBI Taxonomy" id="143900"/>
    <lineage>
        <taxon>Eukaryota</taxon>
        <taxon>Metazoa</taxon>
        <taxon>Chordata</taxon>
        <taxon>Craniata</taxon>
        <taxon>Vertebrata</taxon>
        <taxon>Euteleostomi</taxon>
        <taxon>Actinopterygii</taxon>
        <taxon>Neopterygii</taxon>
        <taxon>Teleostei</taxon>
        <taxon>Notacanthiformes</taxon>
        <taxon>Halosauridae</taxon>
        <taxon>Aldrovandia</taxon>
    </lineage>
</organism>
<evidence type="ECO:0000313" key="2">
    <source>
        <dbReference type="EMBL" id="KAJ8362563.1"/>
    </source>
</evidence>
<keyword evidence="1" id="KW-0175">Coiled coil</keyword>
<evidence type="ECO:0008006" key="4">
    <source>
        <dbReference type="Google" id="ProtNLM"/>
    </source>
</evidence>
<protein>
    <recommendedName>
        <fullName evidence="4">Zinc finger DNA binding protein</fullName>
    </recommendedName>
</protein>
<feature type="coiled-coil region" evidence="1">
    <location>
        <begin position="5"/>
        <end position="70"/>
    </location>
</feature>
<evidence type="ECO:0000313" key="3">
    <source>
        <dbReference type="Proteomes" id="UP001221898"/>
    </source>
</evidence>
<reference evidence="2" key="1">
    <citation type="journal article" date="2023" name="Science">
        <title>Genome structures resolve the early diversification of teleost fishes.</title>
        <authorList>
            <person name="Parey E."/>
            <person name="Louis A."/>
            <person name="Montfort J."/>
            <person name="Bouchez O."/>
            <person name="Roques C."/>
            <person name="Iampietro C."/>
            <person name="Lluch J."/>
            <person name="Castinel A."/>
            <person name="Donnadieu C."/>
            <person name="Desvignes T."/>
            <person name="Floi Bucao C."/>
            <person name="Jouanno E."/>
            <person name="Wen M."/>
            <person name="Mejri S."/>
            <person name="Dirks R."/>
            <person name="Jansen H."/>
            <person name="Henkel C."/>
            <person name="Chen W.J."/>
            <person name="Zahm M."/>
            <person name="Cabau C."/>
            <person name="Klopp C."/>
            <person name="Thompson A.W."/>
            <person name="Robinson-Rechavi M."/>
            <person name="Braasch I."/>
            <person name="Lecointre G."/>
            <person name="Bobe J."/>
            <person name="Postlethwait J.H."/>
            <person name="Berthelot C."/>
            <person name="Roest Crollius H."/>
            <person name="Guiguen Y."/>
        </authorList>
    </citation>
    <scope>NUCLEOTIDE SEQUENCE</scope>
    <source>
        <strain evidence="2">NC1722</strain>
    </source>
</reference>
<dbReference type="AlphaFoldDB" id="A0AAD7R509"/>
<gene>
    <name evidence="2" type="ORF">AAFF_G00367990</name>
</gene>
<accession>A0AAD7R509</accession>
<proteinExistence type="predicted"/>
<name>A0AAD7R509_9TELE</name>
<sequence length="232" mass="26640">MASKRNTASKDADEIRRSLDFLSEEVTVVRQQQKIILDLVGEVKALRLLNAEKDKKIAFLEKRVDDLEQYTRMNDIIVTGLETKPRTYARAAVRGTGEEPNEEDISTVENEMTAFLQSKGIKVDSSNIEACHPIPRKNKGDKPVIIVRFVNRKHKVELLRQGRKLKGTQVYLNEHLTKRNADIARTARFLRKQKKIQSTWTANCKVFIKLNGAPEVAKVLLIRDIEELDKYQ</sequence>